<keyword evidence="2" id="KW-0813">Transport</keyword>
<feature type="transmembrane region" description="Helical" evidence="6">
    <location>
        <begin position="222"/>
        <end position="247"/>
    </location>
</feature>
<keyword evidence="5 6" id="KW-0472">Membrane</keyword>
<feature type="transmembrane region" description="Helical" evidence="6">
    <location>
        <begin position="376"/>
        <end position="398"/>
    </location>
</feature>
<feature type="transmembrane region" description="Helical" evidence="6">
    <location>
        <begin position="140"/>
        <end position="162"/>
    </location>
</feature>
<evidence type="ECO:0000256" key="4">
    <source>
        <dbReference type="ARBA" id="ARBA00022989"/>
    </source>
</evidence>
<dbReference type="OrthoDB" id="9810492at2"/>
<dbReference type="RefSeq" id="WP_068138608.1">
    <property type="nucleotide sequence ID" value="NZ_AP014924.1"/>
</dbReference>
<keyword evidence="4 6" id="KW-1133">Transmembrane helix</keyword>
<dbReference type="AlphaFoldDB" id="A0A0K2SNF6"/>
<dbReference type="PANTHER" id="PTHR23520:SF5">
    <property type="entry name" value="TRANSPORTER, PUTATIVE (AFU_ORTHOLOGUE AFUA_3G04000)-RELATED"/>
    <property type="match status" value="1"/>
</dbReference>
<feature type="transmembrane region" description="Helical" evidence="6">
    <location>
        <begin position="259"/>
        <end position="277"/>
    </location>
</feature>
<dbReference type="SUPFAM" id="SSF103473">
    <property type="entry name" value="MFS general substrate transporter"/>
    <property type="match status" value="1"/>
</dbReference>
<proteinExistence type="predicted"/>
<dbReference type="InterPro" id="IPR011701">
    <property type="entry name" value="MFS"/>
</dbReference>
<feature type="transmembrane region" description="Helical" evidence="6">
    <location>
        <begin position="51"/>
        <end position="70"/>
    </location>
</feature>
<feature type="transmembrane region" description="Helical" evidence="6">
    <location>
        <begin position="182"/>
        <end position="201"/>
    </location>
</feature>
<dbReference type="Pfam" id="PF07690">
    <property type="entry name" value="MFS_1"/>
    <property type="match status" value="1"/>
</dbReference>
<feature type="transmembrane region" description="Helical" evidence="6">
    <location>
        <begin position="298"/>
        <end position="319"/>
    </location>
</feature>
<keyword evidence="3 6" id="KW-0812">Transmembrane</keyword>
<dbReference type="Proteomes" id="UP000065807">
    <property type="component" value="Chromosome"/>
</dbReference>
<feature type="domain" description="Major facilitator superfamily (MFS) profile" evidence="7">
    <location>
        <begin position="16"/>
        <end position="402"/>
    </location>
</feature>
<comment type="subcellular location">
    <subcellularLocation>
        <location evidence="1">Cell membrane</location>
        <topology evidence="1">Multi-pass membrane protein</topology>
    </subcellularLocation>
</comment>
<dbReference type="EMBL" id="AP014924">
    <property type="protein sequence ID" value="BAS28364.1"/>
    <property type="molecule type" value="Genomic_DNA"/>
</dbReference>
<evidence type="ECO:0000313" key="9">
    <source>
        <dbReference type="Proteomes" id="UP000065807"/>
    </source>
</evidence>
<organism evidence="8 9">
    <name type="scientific">Limnochorda pilosa</name>
    <dbReference type="NCBI Taxonomy" id="1555112"/>
    <lineage>
        <taxon>Bacteria</taxon>
        <taxon>Bacillati</taxon>
        <taxon>Bacillota</taxon>
        <taxon>Limnochordia</taxon>
        <taxon>Limnochordales</taxon>
        <taxon>Limnochordaceae</taxon>
        <taxon>Limnochorda</taxon>
    </lineage>
</organism>
<reference evidence="9" key="2">
    <citation type="journal article" date="2016" name="Int. J. Syst. Evol. Microbiol.">
        <title>Complete genome sequence and cell structure of Limnochorda pilosa, a Gram-negative spore-former within the phylum Firmicutes.</title>
        <authorList>
            <person name="Watanabe M."/>
            <person name="Kojima H."/>
            <person name="Fukui M."/>
        </authorList>
    </citation>
    <scope>NUCLEOTIDE SEQUENCE [LARGE SCALE GENOMIC DNA]</scope>
    <source>
        <strain evidence="9">HC45</strain>
    </source>
</reference>
<evidence type="ECO:0000313" key="8">
    <source>
        <dbReference type="EMBL" id="BAS28364.1"/>
    </source>
</evidence>
<dbReference type="PROSITE" id="PS50850">
    <property type="entry name" value="MFS"/>
    <property type="match status" value="1"/>
</dbReference>
<evidence type="ECO:0000256" key="3">
    <source>
        <dbReference type="ARBA" id="ARBA00022692"/>
    </source>
</evidence>
<accession>A0A0K2SNF6</accession>
<dbReference type="Gene3D" id="1.20.1250.20">
    <property type="entry name" value="MFS general substrate transporter like domains"/>
    <property type="match status" value="1"/>
</dbReference>
<evidence type="ECO:0000256" key="6">
    <source>
        <dbReference type="SAM" id="Phobius"/>
    </source>
</evidence>
<dbReference type="InterPro" id="IPR036259">
    <property type="entry name" value="MFS_trans_sf"/>
</dbReference>
<evidence type="ECO:0000259" key="7">
    <source>
        <dbReference type="PROSITE" id="PS50850"/>
    </source>
</evidence>
<dbReference type="GO" id="GO:0005886">
    <property type="term" value="C:plasma membrane"/>
    <property type="evidence" value="ECO:0007669"/>
    <property type="project" value="UniProtKB-SubCell"/>
</dbReference>
<evidence type="ECO:0000256" key="5">
    <source>
        <dbReference type="ARBA" id="ARBA00023136"/>
    </source>
</evidence>
<name>A0A0K2SNF6_LIMPI</name>
<dbReference type="KEGG" id="lpil:LIP_2534"/>
<keyword evidence="9" id="KW-1185">Reference proteome</keyword>
<dbReference type="GO" id="GO:0022857">
    <property type="term" value="F:transmembrane transporter activity"/>
    <property type="evidence" value="ECO:0007669"/>
    <property type="project" value="InterPro"/>
</dbReference>
<reference evidence="9" key="1">
    <citation type="submission" date="2015-07" db="EMBL/GenBank/DDBJ databases">
        <title>Complete genome sequence and phylogenetic analysis of Limnochorda pilosa.</title>
        <authorList>
            <person name="Watanabe M."/>
            <person name="Kojima H."/>
            <person name="Fukui M."/>
        </authorList>
    </citation>
    <scope>NUCLEOTIDE SEQUENCE [LARGE SCALE GENOMIC DNA]</scope>
    <source>
        <strain evidence="9">HC45</strain>
    </source>
</reference>
<dbReference type="InterPro" id="IPR020846">
    <property type="entry name" value="MFS_dom"/>
</dbReference>
<evidence type="ECO:0000256" key="2">
    <source>
        <dbReference type="ARBA" id="ARBA00022448"/>
    </source>
</evidence>
<gene>
    <name evidence="8" type="ORF">LIP_2534</name>
</gene>
<feature type="transmembrane region" description="Helical" evidence="6">
    <location>
        <begin position="82"/>
        <end position="100"/>
    </location>
</feature>
<evidence type="ECO:0000256" key="1">
    <source>
        <dbReference type="ARBA" id="ARBA00004651"/>
    </source>
</evidence>
<sequence length="425" mass="45257">MARSRYLAVLGTFSPTARAYLAYTLFNSISFNMLNLVFNLYLHSLGHPRDFIGLVNGVPSIAVLILGLPIGMAADRYGYRRFLVAGAVLNVVALGGMVAGGNGEALMGFSVLRGLAWALTWVLGPPLLMSESTEENRVHLFSLQFAIMMGSGFLGSLLAGFLPEALASAWSVAPDGPGPLRATFAVAVAFMALAVVPAFLVREGPHPEQGSPLPRTAQEALLFVHLLLPSALVSFGAGAMVVFFQLFFSLRFGMAPAEMGILFALAAVVTAAATLATPQLSSRLGKVRTVVVTELASIPFLLVLSYSYSLPWVIAAYYVRQALMNMGAPAQTAFLMEQVRPDQRATLTSLNAMLGSLGRGGLGPVVSGWMQVRWDFTGAFTLTTVLYVLGSMLFYLFFRNVRETAAGGLTPPAVPGGAALPRARR</sequence>
<dbReference type="PANTHER" id="PTHR23520">
    <property type="entry name" value="TRANSPORTER, PUTATIVE (AFU_ORTHOLOGUE AFUA_3G04000)-RELATED"/>
    <property type="match status" value="1"/>
</dbReference>
<feature type="transmembrane region" description="Helical" evidence="6">
    <location>
        <begin position="106"/>
        <end position="128"/>
    </location>
</feature>
<protein>
    <recommendedName>
        <fullName evidence="7">Major facilitator superfamily (MFS) profile domain-containing protein</fullName>
    </recommendedName>
</protein>